<organism evidence="2">
    <name type="scientific">Pseudomonas fluorescens (strain SBW25)</name>
    <dbReference type="NCBI Taxonomy" id="216595"/>
    <lineage>
        <taxon>Bacteria</taxon>
        <taxon>Pseudomonadati</taxon>
        <taxon>Pseudomonadota</taxon>
        <taxon>Gammaproteobacteria</taxon>
        <taxon>Pseudomonadales</taxon>
        <taxon>Pseudomonadaceae</taxon>
        <taxon>Pseudomonas</taxon>
    </lineage>
</organism>
<accession>A0A0G4E5G7</accession>
<geneLocation type="plasmid" evidence="2">
    <name>pQBR57</name>
</geneLocation>
<protein>
    <submittedName>
        <fullName evidence="2">Uncharacterized protein</fullName>
    </submittedName>
</protein>
<feature type="region of interest" description="Disordered" evidence="1">
    <location>
        <begin position="39"/>
        <end position="62"/>
    </location>
</feature>
<sequence>MINEKLVMKIEAYSARKDLTTGKRSGKTDWRVTVQFADGSHWNDGGHSSKQSALAYASRYAR</sequence>
<evidence type="ECO:0000256" key="1">
    <source>
        <dbReference type="SAM" id="MobiDB-lite"/>
    </source>
</evidence>
<dbReference type="RefSeq" id="WP_192963397.1">
    <property type="nucleotide sequence ID" value="NZ_LN713926.1"/>
</dbReference>
<name>A0A0G4E5G7_PSEFS</name>
<gene>
    <name evidence="2" type="ORF">PQBR57_0269</name>
</gene>
<reference evidence="2" key="1">
    <citation type="submission" date="2014-12" db="EMBL/GenBank/DDBJ databases">
        <authorList>
            <person name="Hall J."/>
        </authorList>
    </citation>
    <scope>NUCLEOTIDE SEQUENCE [LARGE SCALE GENOMIC DNA]</scope>
    <source>
        <strain evidence="2">SBW25</strain>
        <plasmid evidence="2">pQBR57</plasmid>
    </source>
</reference>
<dbReference type="EMBL" id="LN713926">
    <property type="protein sequence ID" value="CEK42222.1"/>
    <property type="molecule type" value="Genomic_DNA"/>
</dbReference>
<evidence type="ECO:0000313" key="2">
    <source>
        <dbReference type="EMBL" id="CEK42222.1"/>
    </source>
</evidence>
<dbReference type="AlphaFoldDB" id="A0A0G4E5G7"/>
<proteinExistence type="predicted"/>
<keyword evidence="2" id="KW-0614">Plasmid</keyword>
<reference evidence="2" key="2">
    <citation type="submission" date="2015-06" db="EMBL/GenBank/DDBJ databases">
        <title>Environmentally co-occuring mercury resistance plasmids are genetically and phenotypically diverse and confer variable context-dependent fitness effects.</title>
        <authorList>
            <person name="Hall J.P.J."/>
            <person name="Harrison E."/>
            <person name="Lilley A.K."/>
            <person name="Paterson S."/>
            <person name="Spiers A.J."/>
            <person name="Brockhurst M.A."/>
        </authorList>
    </citation>
    <scope>NUCLEOTIDE SEQUENCE [LARGE SCALE GENOMIC DNA]</scope>
    <source>
        <strain evidence="2">SBW25</strain>
        <plasmid evidence="2">pQBR57</plasmid>
    </source>
</reference>